<feature type="compositionally biased region" description="Low complexity" evidence="1">
    <location>
        <begin position="286"/>
        <end position="298"/>
    </location>
</feature>
<gene>
    <name evidence="2" type="ORF">RIF29_17288</name>
</gene>
<sequence length="745" mass="81164">MGACLSKKKDSSTPSPPPHSGSKSLPTPPSQLNNSNNAVIVTQPDVVNPKKENKITVQEKQQLAQKEDDGQVKKEIFIIKHRKSHDDNNNKETISKIQPFIAQTNVQPQQNDGSPSPSVSTSSTFEASQSMGGSGNGNNNKIAPSTPNMSMVRTSSCTKDEVDAILIQCGRLSRSSSGRAATSSGGRKYSGSKRSFDFDHCDNNDAISAEEDQKKANANDEECDGKSQHQHRQRHRQSPKKRGSSPSSSQGRRRTPSRERDQQHQNQRSSSRERRVSRSPGRRSSETNASNNNNNTGSIRPGKMVSVPATVTSLVMDKSNNGGGVGESASGVKRVTVKRNVGDGTRGAASPRSQSPARANSPAKANANQQHQQQQPSLSRNNSGRKAEQSPYRRNPLSEIDPNSLSYPQSNNNNSSSKVQNKAKREAEAEANQKPNVDLNENIKNRMSSRGTLEKGVSGNCKTKEQHQEEEIKAMTSMIDNVVVKNVIPSGAVDNLKQPQTLTRSRSARRSRDLDLNPESLLNPTQTYTSLLLEDIQRQKSTQQQPSISLPACLTKACSILEAVADLNSTTSSNFSDDRRSPPTYQSIRNNNNEHNVTLSANHYGKKLQLPGTKDHPFVESELVVSDDVMEPSLHKYVTVKRGGSIGGGVDMEDIESSGSNSFTVSNSGQNHWSNISSSWEPNSADSTDCWTSRLNEMEGSSDMKKTFSSKRRECDHQHSNGIGRGRLGSKGLQTLPVITTAAST</sequence>
<accession>A0AAN9FI53</accession>
<feature type="compositionally biased region" description="Basic and acidic residues" evidence="1">
    <location>
        <begin position="65"/>
        <end position="94"/>
    </location>
</feature>
<evidence type="ECO:0000313" key="3">
    <source>
        <dbReference type="Proteomes" id="UP001372338"/>
    </source>
</evidence>
<name>A0AAN9FI53_CROPI</name>
<feature type="compositionally biased region" description="Basic and acidic residues" evidence="1">
    <location>
        <begin position="702"/>
        <end position="719"/>
    </location>
</feature>
<comment type="caution">
    <text evidence="2">The sequence shown here is derived from an EMBL/GenBank/DDBJ whole genome shotgun (WGS) entry which is preliminary data.</text>
</comment>
<dbReference type="EMBL" id="JAYWIO010000003">
    <property type="protein sequence ID" value="KAK7276154.1"/>
    <property type="molecule type" value="Genomic_DNA"/>
</dbReference>
<reference evidence="2 3" key="1">
    <citation type="submission" date="2024-01" db="EMBL/GenBank/DDBJ databases">
        <title>The genomes of 5 underutilized Papilionoideae crops provide insights into root nodulation and disease resistanc.</title>
        <authorList>
            <person name="Yuan L."/>
        </authorList>
    </citation>
    <scope>NUCLEOTIDE SEQUENCE [LARGE SCALE GENOMIC DNA]</scope>
    <source>
        <strain evidence="2">ZHUSHIDOU_FW_LH</strain>
        <tissue evidence="2">Leaf</tissue>
    </source>
</reference>
<dbReference type="Proteomes" id="UP001372338">
    <property type="component" value="Unassembled WGS sequence"/>
</dbReference>
<feature type="compositionally biased region" description="Basic residues" evidence="1">
    <location>
        <begin position="228"/>
        <end position="243"/>
    </location>
</feature>
<evidence type="ECO:0000256" key="1">
    <source>
        <dbReference type="SAM" id="MobiDB-lite"/>
    </source>
</evidence>
<feature type="compositionally biased region" description="Polar residues" evidence="1">
    <location>
        <begin position="30"/>
        <end position="40"/>
    </location>
</feature>
<protein>
    <submittedName>
        <fullName evidence="2">Uncharacterized protein</fullName>
    </submittedName>
</protein>
<feature type="region of interest" description="Disordered" evidence="1">
    <location>
        <begin position="1"/>
        <end position="156"/>
    </location>
</feature>
<organism evidence="2 3">
    <name type="scientific">Crotalaria pallida</name>
    <name type="common">Smooth rattlebox</name>
    <name type="synonym">Crotalaria striata</name>
    <dbReference type="NCBI Taxonomy" id="3830"/>
    <lineage>
        <taxon>Eukaryota</taxon>
        <taxon>Viridiplantae</taxon>
        <taxon>Streptophyta</taxon>
        <taxon>Embryophyta</taxon>
        <taxon>Tracheophyta</taxon>
        <taxon>Spermatophyta</taxon>
        <taxon>Magnoliopsida</taxon>
        <taxon>eudicotyledons</taxon>
        <taxon>Gunneridae</taxon>
        <taxon>Pentapetalae</taxon>
        <taxon>rosids</taxon>
        <taxon>fabids</taxon>
        <taxon>Fabales</taxon>
        <taxon>Fabaceae</taxon>
        <taxon>Papilionoideae</taxon>
        <taxon>50 kb inversion clade</taxon>
        <taxon>genistoids sensu lato</taxon>
        <taxon>core genistoids</taxon>
        <taxon>Crotalarieae</taxon>
        <taxon>Crotalaria</taxon>
    </lineage>
</organism>
<feature type="compositionally biased region" description="Low complexity" evidence="1">
    <location>
        <begin position="170"/>
        <end position="193"/>
    </location>
</feature>
<feature type="region of interest" description="Disordered" evidence="1">
    <location>
        <begin position="168"/>
        <end position="461"/>
    </location>
</feature>
<feature type="region of interest" description="Disordered" evidence="1">
    <location>
        <begin position="495"/>
        <end position="522"/>
    </location>
</feature>
<keyword evidence="3" id="KW-1185">Reference proteome</keyword>
<dbReference type="PANTHER" id="PTHR34367">
    <property type="entry name" value="OS02G0734667 PROTEIN"/>
    <property type="match status" value="1"/>
</dbReference>
<feature type="compositionally biased region" description="Low complexity" evidence="1">
    <location>
        <begin position="114"/>
        <end position="130"/>
    </location>
</feature>
<feature type="compositionally biased region" description="Polar residues" evidence="1">
    <location>
        <begin position="141"/>
        <end position="156"/>
    </location>
</feature>
<feature type="region of interest" description="Disordered" evidence="1">
    <location>
        <begin position="701"/>
        <end position="731"/>
    </location>
</feature>
<feature type="compositionally biased region" description="Polar residues" evidence="1">
    <location>
        <begin position="55"/>
        <end position="64"/>
    </location>
</feature>
<feature type="compositionally biased region" description="Low complexity" evidence="1">
    <location>
        <begin position="402"/>
        <end position="420"/>
    </location>
</feature>
<evidence type="ECO:0000313" key="2">
    <source>
        <dbReference type="EMBL" id="KAK7276154.1"/>
    </source>
</evidence>
<proteinExistence type="predicted"/>
<dbReference type="AlphaFoldDB" id="A0AAN9FI53"/>
<feature type="region of interest" description="Disordered" evidence="1">
    <location>
        <begin position="570"/>
        <end position="593"/>
    </location>
</feature>
<dbReference type="InterPro" id="IPR040412">
    <property type="entry name" value="At1g65710-like"/>
</dbReference>
<feature type="compositionally biased region" description="Low complexity" evidence="1">
    <location>
        <begin position="346"/>
        <end position="375"/>
    </location>
</feature>
<dbReference type="PANTHER" id="PTHR34367:SF1">
    <property type="entry name" value="OS04G0528600 PROTEIN"/>
    <property type="match status" value="1"/>
</dbReference>
<feature type="compositionally biased region" description="Basic and acidic residues" evidence="1">
    <location>
        <begin position="194"/>
        <end position="203"/>
    </location>
</feature>
<feature type="compositionally biased region" description="Polar residues" evidence="1">
    <location>
        <begin position="95"/>
        <end position="113"/>
    </location>
</feature>
<feature type="compositionally biased region" description="Polar residues" evidence="1">
    <location>
        <begin position="583"/>
        <end position="593"/>
    </location>
</feature>